<evidence type="ECO:0000313" key="3">
    <source>
        <dbReference type="Proteomes" id="UP000318081"/>
    </source>
</evidence>
<feature type="compositionally biased region" description="Low complexity" evidence="1">
    <location>
        <begin position="145"/>
        <end position="158"/>
    </location>
</feature>
<sequence length="428" mass="46830">MTARPADSVPVLRHARLPKDAWDASNRSARFPVALLAICCLIGLSPGCRGRAHEDLYRAKMANEIRVLEDQLYDADYQNRVLRDELERSRNQDLRPEGPSDRDPRERILNQSPPQVPDDQRATPPDDYEILDLNSPNVTEPARPTTPDQTEQPGTETPTPAPTPEPAAGSGLPLPPAIDNVPVQDAPKTPDSPLPLVDPPTESVPKEGLGMPTETPAAPKPTESEGPFLELPPPAELIPPGEGELMDDQIIPGPPLPPDEDPESPPGKVKNPDDAKTMGFEPPTTEPLAIPDRLELHDGLSGGHQFDQDADIDGLFLVVTVVDDKGRSLSLENFDVDADLTVVVLDPDDDSEDARIGRWDFNPEQVRDMVRQTPIDGIHIPIAWQDRVPAGNDVMVHIRMAAAEEEMRCQGRVRLEQSVASANWLPRG</sequence>
<feature type="compositionally biased region" description="Basic and acidic residues" evidence="1">
    <location>
        <begin position="87"/>
        <end position="108"/>
    </location>
</feature>
<reference evidence="2 3" key="1">
    <citation type="submission" date="2019-02" db="EMBL/GenBank/DDBJ databases">
        <title>Deep-cultivation of Planctomycetes and their phenomic and genomic characterization uncovers novel biology.</title>
        <authorList>
            <person name="Wiegand S."/>
            <person name="Jogler M."/>
            <person name="Boedeker C."/>
            <person name="Pinto D."/>
            <person name="Vollmers J."/>
            <person name="Rivas-Marin E."/>
            <person name="Kohn T."/>
            <person name="Peeters S.H."/>
            <person name="Heuer A."/>
            <person name="Rast P."/>
            <person name="Oberbeckmann S."/>
            <person name="Bunk B."/>
            <person name="Jeske O."/>
            <person name="Meyerdierks A."/>
            <person name="Storesund J.E."/>
            <person name="Kallscheuer N."/>
            <person name="Luecker S."/>
            <person name="Lage O.M."/>
            <person name="Pohl T."/>
            <person name="Merkel B.J."/>
            <person name="Hornburger P."/>
            <person name="Mueller R.-W."/>
            <person name="Bruemmer F."/>
            <person name="Labrenz M."/>
            <person name="Spormann A.M."/>
            <person name="Op den Camp H."/>
            <person name="Overmann J."/>
            <person name="Amann R."/>
            <person name="Jetten M.S.M."/>
            <person name="Mascher T."/>
            <person name="Medema M.H."/>
            <person name="Devos D.P."/>
            <person name="Kaster A.-K."/>
            <person name="Ovreas L."/>
            <person name="Rohde M."/>
            <person name="Galperin M.Y."/>
            <person name="Jogler C."/>
        </authorList>
    </citation>
    <scope>NUCLEOTIDE SEQUENCE [LARGE SCALE GENOMIC DNA]</scope>
    <source>
        <strain evidence="2 3">TBK1r</strain>
    </source>
</reference>
<keyword evidence="2" id="KW-0675">Receptor</keyword>
<organism evidence="2 3">
    <name type="scientific">Stieleria magnilauensis</name>
    <dbReference type="NCBI Taxonomy" id="2527963"/>
    <lineage>
        <taxon>Bacteria</taxon>
        <taxon>Pseudomonadati</taxon>
        <taxon>Planctomycetota</taxon>
        <taxon>Planctomycetia</taxon>
        <taxon>Pirellulales</taxon>
        <taxon>Pirellulaceae</taxon>
        <taxon>Stieleria</taxon>
    </lineage>
</organism>
<evidence type="ECO:0000256" key="1">
    <source>
        <dbReference type="SAM" id="MobiDB-lite"/>
    </source>
</evidence>
<keyword evidence="3" id="KW-1185">Reference proteome</keyword>
<evidence type="ECO:0000313" key="2">
    <source>
        <dbReference type="EMBL" id="QDV82536.1"/>
    </source>
</evidence>
<name>A0ABX5XMD4_9BACT</name>
<gene>
    <name evidence="2" type="primary">ssp5</name>
    <name evidence="2" type="ORF">TBK1r_14670</name>
</gene>
<accession>A0ABX5XMD4</accession>
<dbReference type="RefSeq" id="WP_145208475.1">
    <property type="nucleotide sequence ID" value="NZ_CP036432.1"/>
</dbReference>
<dbReference type="EMBL" id="CP036432">
    <property type="protein sequence ID" value="QDV82536.1"/>
    <property type="molecule type" value="Genomic_DNA"/>
</dbReference>
<dbReference type="Proteomes" id="UP000318081">
    <property type="component" value="Chromosome"/>
</dbReference>
<proteinExistence type="predicted"/>
<feature type="region of interest" description="Disordered" evidence="1">
    <location>
        <begin position="87"/>
        <end position="288"/>
    </location>
</feature>
<protein>
    <submittedName>
        <fullName evidence="2">Agglutinin receptor</fullName>
    </submittedName>
</protein>
<feature type="compositionally biased region" description="Low complexity" evidence="1">
    <location>
        <begin position="212"/>
        <end position="229"/>
    </location>
</feature>